<organism evidence="3 4">
    <name type="scientific">Bradyrhizobium forestalis</name>
    <dbReference type="NCBI Taxonomy" id="1419263"/>
    <lineage>
        <taxon>Bacteria</taxon>
        <taxon>Pseudomonadati</taxon>
        <taxon>Pseudomonadota</taxon>
        <taxon>Alphaproteobacteria</taxon>
        <taxon>Hyphomicrobiales</taxon>
        <taxon>Nitrobacteraceae</taxon>
        <taxon>Bradyrhizobium</taxon>
    </lineage>
</organism>
<dbReference type="AlphaFoldDB" id="A0A2M8RH57"/>
<dbReference type="OrthoDB" id="1346484at2"/>
<dbReference type="Pfam" id="PF06863">
    <property type="entry name" value="DUF1254"/>
    <property type="match status" value="1"/>
</dbReference>
<comment type="caution">
    <text evidence="3">The sequence shown here is derived from an EMBL/GenBank/DDBJ whole genome shotgun (WGS) entry which is preliminary data.</text>
</comment>
<dbReference type="RefSeq" id="WP_100230274.1">
    <property type="nucleotide sequence ID" value="NZ_PGVG01000001.1"/>
</dbReference>
<keyword evidence="4" id="KW-1185">Reference proteome</keyword>
<sequence length="194" mass="20786">MIRLAFTVIAGVVLGLVVHLVSVLGLPRIATQDAYSRLTPMTKVNAVTQLPLADPNNSPMPFMDPAFALAICRYDLSGGPIKLAVPVSQAYTSVSFYTRNEIAYYAINDRSAGRKVIELDLMTEAQHNELPEDEEVTAADRLIIDSPATTGLILMKALAPEPGLMQQAQATLAAASCGPQTEPPAKAEAPRGRR</sequence>
<evidence type="ECO:0000313" key="3">
    <source>
        <dbReference type="EMBL" id="PJG57147.1"/>
    </source>
</evidence>
<dbReference type="Proteomes" id="UP000231194">
    <property type="component" value="Unassembled WGS sequence"/>
</dbReference>
<evidence type="ECO:0000256" key="1">
    <source>
        <dbReference type="SAM" id="MobiDB-lite"/>
    </source>
</evidence>
<evidence type="ECO:0000259" key="2">
    <source>
        <dbReference type="Pfam" id="PF06863"/>
    </source>
</evidence>
<dbReference type="InterPro" id="IPR014456">
    <property type="entry name" value="UCP010244_IM"/>
</dbReference>
<protein>
    <submittedName>
        <fullName evidence="3">DUF1254 domain-containing protein</fullName>
    </submittedName>
</protein>
<dbReference type="InterPro" id="IPR010679">
    <property type="entry name" value="DUF1254"/>
</dbReference>
<proteinExistence type="predicted"/>
<dbReference type="EMBL" id="PGVG01000001">
    <property type="protein sequence ID" value="PJG57147.1"/>
    <property type="molecule type" value="Genomic_DNA"/>
</dbReference>
<evidence type="ECO:0000313" key="4">
    <source>
        <dbReference type="Proteomes" id="UP000231194"/>
    </source>
</evidence>
<gene>
    <name evidence="3" type="ORF">CVM73_01700</name>
</gene>
<dbReference type="PIRSF" id="PIRSF010244">
    <property type="entry name" value="UCP010244_imp"/>
    <property type="match status" value="1"/>
</dbReference>
<reference evidence="3 4" key="1">
    <citation type="submission" date="2017-11" db="EMBL/GenBank/DDBJ databases">
        <title>Bradyrhizobium forestalis sp. nov., an efficient nitrogen-fixing bacterium isolated from nodules of forest legume species in the Amazon.</title>
        <authorList>
            <person name="Costa E.M."/>
            <person name="Guimaraes A."/>
            <person name="Carvalho T.S."/>
            <person name="Rodrigues T.L."/>
            <person name="Ribeiro P.R.A."/>
            <person name="Lebbe L."/>
            <person name="Willems A."/>
            <person name="Moreira F.M.S."/>
        </authorList>
    </citation>
    <scope>NUCLEOTIDE SEQUENCE [LARGE SCALE GENOMIC DNA]</scope>
    <source>
        <strain evidence="3 4">INPA54B</strain>
    </source>
</reference>
<feature type="domain" description="DUF1254" evidence="2">
    <location>
        <begin position="52"/>
        <end position="171"/>
    </location>
</feature>
<name>A0A2M8RH57_9BRAD</name>
<feature type="region of interest" description="Disordered" evidence="1">
    <location>
        <begin position="174"/>
        <end position="194"/>
    </location>
</feature>
<accession>A0A2M8RH57</accession>